<dbReference type="InterPro" id="IPR052019">
    <property type="entry name" value="F420H2_bilvrd_red/Heme_oxyg"/>
</dbReference>
<comment type="caution">
    <text evidence="3">The sequence shown here is derived from an EMBL/GenBank/DDBJ whole genome shotgun (WGS) entry which is preliminary data.</text>
</comment>
<accession>A0A934KHR0</accession>
<evidence type="ECO:0000313" key="4">
    <source>
        <dbReference type="Proteomes" id="UP000614410"/>
    </source>
</evidence>
<name>A0A934KHR0_9BACT</name>
<evidence type="ECO:0000259" key="2">
    <source>
        <dbReference type="Pfam" id="PF01243"/>
    </source>
</evidence>
<dbReference type="Proteomes" id="UP000614410">
    <property type="component" value="Unassembled WGS sequence"/>
</dbReference>
<keyword evidence="1" id="KW-0560">Oxidoreductase</keyword>
<dbReference type="GO" id="GO:0016627">
    <property type="term" value="F:oxidoreductase activity, acting on the CH-CH group of donors"/>
    <property type="evidence" value="ECO:0007669"/>
    <property type="project" value="TreeGrafter"/>
</dbReference>
<evidence type="ECO:0000256" key="1">
    <source>
        <dbReference type="ARBA" id="ARBA00023002"/>
    </source>
</evidence>
<sequence length="167" mass="18568">MPEPQASRPHMPGYGVLGPAEGTALLPWSWAEQRLATSKNYWAVTLWPDGRPHTMPVWAIWDPDAECLWFSSSLQSRKARNVAADARCVLTTEDADNPVIVEGIAEIVTDPESIGRVIALMNSKYATAYSVDFLDPAVNATIRVRPRWAFGLAHGDFTGSPTRWRFE</sequence>
<gene>
    <name evidence="3" type="ORF">JF887_09645</name>
</gene>
<dbReference type="PANTHER" id="PTHR35176">
    <property type="entry name" value="HEME OXYGENASE HI_0854-RELATED"/>
    <property type="match status" value="1"/>
</dbReference>
<dbReference type="Gene3D" id="2.30.110.10">
    <property type="entry name" value="Electron Transport, Fmn-binding Protein, Chain A"/>
    <property type="match status" value="1"/>
</dbReference>
<dbReference type="InterPro" id="IPR011576">
    <property type="entry name" value="Pyridox_Oxase_N"/>
</dbReference>
<reference evidence="3 4" key="1">
    <citation type="submission" date="2020-10" db="EMBL/GenBank/DDBJ databases">
        <title>Ca. Dormibacterota MAGs.</title>
        <authorList>
            <person name="Montgomery K."/>
        </authorList>
    </citation>
    <scope>NUCLEOTIDE SEQUENCE [LARGE SCALE GENOMIC DNA]</scope>
    <source>
        <strain evidence="3">Mitchell_Peninsula_5</strain>
    </source>
</reference>
<evidence type="ECO:0000313" key="3">
    <source>
        <dbReference type="EMBL" id="MBJ7609671.1"/>
    </source>
</evidence>
<dbReference type="AlphaFoldDB" id="A0A934KHR0"/>
<dbReference type="EMBL" id="JAEKNN010000050">
    <property type="protein sequence ID" value="MBJ7609671.1"/>
    <property type="molecule type" value="Genomic_DNA"/>
</dbReference>
<dbReference type="SUPFAM" id="SSF50475">
    <property type="entry name" value="FMN-binding split barrel"/>
    <property type="match status" value="1"/>
</dbReference>
<proteinExistence type="predicted"/>
<feature type="domain" description="Pyridoxamine 5'-phosphate oxidase N-terminal" evidence="2">
    <location>
        <begin position="36"/>
        <end position="131"/>
    </location>
</feature>
<dbReference type="GO" id="GO:0005829">
    <property type="term" value="C:cytosol"/>
    <property type="evidence" value="ECO:0007669"/>
    <property type="project" value="TreeGrafter"/>
</dbReference>
<dbReference type="PANTHER" id="PTHR35176:SF4">
    <property type="entry name" value="PYRIDOXAMINE 5'-PHOSPHATE OXIDASE-RELATED FMN-BINDING"/>
    <property type="match status" value="1"/>
</dbReference>
<dbReference type="GO" id="GO:0070967">
    <property type="term" value="F:coenzyme F420 binding"/>
    <property type="evidence" value="ECO:0007669"/>
    <property type="project" value="TreeGrafter"/>
</dbReference>
<protein>
    <submittedName>
        <fullName evidence="3">Pyridoxamine 5'-phosphate oxidase family protein</fullName>
    </submittedName>
</protein>
<organism evidence="3 4">
    <name type="scientific">Candidatus Amunia macphersoniae</name>
    <dbReference type="NCBI Taxonomy" id="3127014"/>
    <lineage>
        <taxon>Bacteria</taxon>
        <taxon>Bacillati</taxon>
        <taxon>Candidatus Dormiibacterota</taxon>
        <taxon>Candidatus Dormibacteria</taxon>
        <taxon>Candidatus Aeolococcales</taxon>
        <taxon>Candidatus Aeolococcaceae</taxon>
        <taxon>Candidatus Amunia</taxon>
    </lineage>
</organism>
<dbReference type="Pfam" id="PF01243">
    <property type="entry name" value="PNPOx_N"/>
    <property type="match status" value="1"/>
</dbReference>
<dbReference type="InterPro" id="IPR012349">
    <property type="entry name" value="Split_barrel_FMN-bd"/>
</dbReference>